<accession>A0ABX5X1S6</accession>
<sequence length="138" mass="15732">MTTKQRVTHAILFELFALVIVVPLAIIITGKDTSELLLVAIGLSVYAVIWNYFYNIWFDKHFGNNRNKRSIGTRIGHALGFEAGIIVATLPIVSWFLGISIFAAFILEFTFLVLFFFYAIAFNYVYDRVCQRLLTTPV</sequence>
<evidence type="ECO:0000259" key="2">
    <source>
        <dbReference type="Pfam" id="PF05232"/>
    </source>
</evidence>
<feature type="domain" description="Chlorhexidine efflux transporter" evidence="2">
    <location>
        <begin position="69"/>
        <end position="132"/>
    </location>
</feature>
<reference evidence="3 4" key="1">
    <citation type="submission" date="2019-07" db="EMBL/GenBank/DDBJ databases">
        <title>Shewanella sp. YLB-06 whole genomic sequence.</title>
        <authorList>
            <person name="Yu L."/>
        </authorList>
    </citation>
    <scope>NUCLEOTIDE SEQUENCE [LARGE SCALE GENOMIC DNA]</scope>
    <source>
        <strain evidence="3 4">YLB-06</strain>
    </source>
</reference>
<dbReference type="Pfam" id="PF05232">
    <property type="entry name" value="BTP"/>
    <property type="match status" value="2"/>
</dbReference>
<keyword evidence="1" id="KW-0472">Membrane</keyword>
<name>A0ABX5X1S6_9GAMM</name>
<feature type="transmembrane region" description="Helical" evidence="1">
    <location>
        <begin position="102"/>
        <end position="126"/>
    </location>
</feature>
<dbReference type="EMBL" id="CP041614">
    <property type="protein sequence ID" value="QDO85286.1"/>
    <property type="molecule type" value="Genomic_DNA"/>
</dbReference>
<keyword evidence="1" id="KW-1133">Transmembrane helix</keyword>
<dbReference type="Proteomes" id="UP000315947">
    <property type="component" value="Chromosome"/>
</dbReference>
<dbReference type="NCBIfam" id="NF033664">
    <property type="entry name" value="PACE_transport"/>
    <property type="match status" value="1"/>
</dbReference>
<feature type="domain" description="Chlorhexidine efflux transporter" evidence="2">
    <location>
        <begin position="1"/>
        <end position="62"/>
    </location>
</feature>
<dbReference type="InterPro" id="IPR007896">
    <property type="entry name" value="BTP_bacteria"/>
</dbReference>
<evidence type="ECO:0000256" key="1">
    <source>
        <dbReference type="SAM" id="Phobius"/>
    </source>
</evidence>
<gene>
    <name evidence="3" type="ORF">FM037_21130</name>
</gene>
<protein>
    <submittedName>
        <fullName evidence="3">PACE efflux transporter</fullName>
    </submittedName>
</protein>
<evidence type="ECO:0000313" key="4">
    <source>
        <dbReference type="Proteomes" id="UP000315947"/>
    </source>
</evidence>
<dbReference type="InterPro" id="IPR058208">
    <property type="entry name" value="PACE"/>
</dbReference>
<keyword evidence="1" id="KW-0812">Transmembrane</keyword>
<feature type="transmembrane region" description="Helical" evidence="1">
    <location>
        <begin position="36"/>
        <end position="54"/>
    </location>
</feature>
<keyword evidence="4" id="KW-1185">Reference proteome</keyword>
<organism evidence="3 4">
    <name type="scientific">Shewanella psychropiezotolerans</name>
    <dbReference type="NCBI Taxonomy" id="2593655"/>
    <lineage>
        <taxon>Bacteria</taxon>
        <taxon>Pseudomonadati</taxon>
        <taxon>Pseudomonadota</taxon>
        <taxon>Gammaproteobacteria</taxon>
        <taxon>Alteromonadales</taxon>
        <taxon>Shewanellaceae</taxon>
        <taxon>Shewanella</taxon>
    </lineage>
</organism>
<feature type="transmembrane region" description="Helical" evidence="1">
    <location>
        <begin position="12"/>
        <end position="30"/>
    </location>
</feature>
<evidence type="ECO:0000313" key="3">
    <source>
        <dbReference type="EMBL" id="QDO85286.1"/>
    </source>
</evidence>
<dbReference type="RefSeq" id="WP_144047631.1">
    <property type="nucleotide sequence ID" value="NZ_CP041614.1"/>
</dbReference>
<proteinExistence type="predicted"/>
<feature type="transmembrane region" description="Helical" evidence="1">
    <location>
        <begin position="75"/>
        <end position="96"/>
    </location>
</feature>